<evidence type="ECO:0000313" key="2">
    <source>
        <dbReference type="Proteomes" id="UP001156691"/>
    </source>
</evidence>
<gene>
    <name evidence="1" type="ORF">GCM10010862_22250</name>
</gene>
<comment type="caution">
    <text evidence="1">The sequence shown here is derived from an EMBL/GenBank/DDBJ whole genome shotgun (WGS) entry which is preliminary data.</text>
</comment>
<accession>A0ABQ5W4W0</accession>
<reference evidence="2" key="1">
    <citation type="journal article" date="2019" name="Int. J. Syst. Evol. Microbiol.">
        <title>The Global Catalogue of Microorganisms (GCM) 10K type strain sequencing project: providing services to taxonomists for standard genome sequencing and annotation.</title>
        <authorList>
            <consortium name="The Broad Institute Genomics Platform"/>
            <consortium name="The Broad Institute Genome Sequencing Center for Infectious Disease"/>
            <person name="Wu L."/>
            <person name="Ma J."/>
        </authorList>
    </citation>
    <scope>NUCLEOTIDE SEQUENCE [LARGE SCALE GENOMIC DNA]</scope>
    <source>
        <strain evidence="2">NBRC 112416</strain>
    </source>
</reference>
<keyword evidence="2" id="KW-1185">Reference proteome</keyword>
<dbReference type="EMBL" id="BSNS01000011">
    <property type="protein sequence ID" value="GLQ54966.1"/>
    <property type="molecule type" value="Genomic_DNA"/>
</dbReference>
<proteinExistence type="predicted"/>
<sequence>MSMIAYDQGIAALAGDFVDEPDTVGQDPSREKPPVHAGQKLLVYCQVPTDELLYGVERIETDLPYEWTDLAE</sequence>
<protein>
    <submittedName>
        <fullName evidence="1">Uncharacterized protein</fullName>
    </submittedName>
</protein>
<name>A0ABQ5W4W0_9HYPH</name>
<organism evidence="1 2">
    <name type="scientific">Devosia nitrariae</name>
    <dbReference type="NCBI Taxonomy" id="2071872"/>
    <lineage>
        <taxon>Bacteria</taxon>
        <taxon>Pseudomonadati</taxon>
        <taxon>Pseudomonadota</taxon>
        <taxon>Alphaproteobacteria</taxon>
        <taxon>Hyphomicrobiales</taxon>
        <taxon>Devosiaceae</taxon>
        <taxon>Devosia</taxon>
    </lineage>
</organism>
<dbReference type="Proteomes" id="UP001156691">
    <property type="component" value="Unassembled WGS sequence"/>
</dbReference>
<evidence type="ECO:0000313" key="1">
    <source>
        <dbReference type="EMBL" id="GLQ54966.1"/>
    </source>
</evidence>